<feature type="transmembrane region" description="Helical" evidence="2">
    <location>
        <begin position="690"/>
        <end position="710"/>
    </location>
</feature>
<gene>
    <name evidence="3" type="ORF">ATEG_01033</name>
</gene>
<evidence type="ECO:0000256" key="2">
    <source>
        <dbReference type="SAM" id="Phobius"/>
    </source>
</evidence>
<evidence type="ECO:0000256" key="1">
    <source>
        <dbReference type="SAM" id="MobiDB-lite"/>
    </source>
</evidence>
<dbReference type="OrthoDB" id="3248909at2759"/>
<dbReference type="AlphaFoldDB" id="Q0CZ51"/>
<feature type="region of interest" description="Disordered" evidence="1">
    <location>
        <begin position="1200"/>
        <end position="1221"/>
    </location>
</feature>
<feature type="transmembrane region" description="Helical" evidence="2">
    <location>
        <begin position="525"/>
        <end position="555"/>
    </location>
</feature>
<keyword evidence="2" id="KW-1133">Transmembrane helix</keyword>
<dbReference type="eggNOG" id="ENOG502SPAR">
    <property type="taxonomic scope" value="Eukaryota"/>
</dbReference>
<proteinExistence type="predicted"/>
<dbReference type="PANTHER" id="PTHR37544">
    <property type="entry name" value="SPRAY-RELATED"/>
    <property type="match status" value="1"/>
</dbReference>
<feature type="transmembrane region" description="Helical" evidence="2">
    <location>
        <begin position="1108"/>
        <end position="1127"/>
    </location>
</feature>
<dbReference type="InterPro" id="IPR021840">
    <property type="entry name" value="DUF3433"/>
</dbReference>
<evidence type="ECO:0000313" key="3">
    <source>
        <dbReference type="EMBL" id="EAU37790.1"/>
    </source>
</evidence>
<dbReference type="STRING" id="341663.Q0CZ51"/>
<dbReference type="EMBL" id="CH476595">
    <property type="protein sequence ID" value="EAU37790.1"/>
    <property type="molecule type" value="Genomic_DNA"/>
</dbReference>
<dbReference type="RefSeq" id="XP_001208398.1">
    <property type="nucleotide sequence ID" value="XM_001208398.1"/>
</dbReference>
<feature type="compositionally biased region" description="Pro residues" evidence="1">
    <location>
        <begin position="1208"/>
        <end position="1220"/>
    </location>
</feature>
<keyword evidence="2" id="KW-0472">Membrane</keyword>
<protein>
    <submittedName>
        <fullName evidence="3">Uncharacterized protein</fullName>
    </submittedName>
</protein>
<name>Q0CZ51_ASPTN</name>
<dbReference type="VEuPathDB" id="FungiDB:ATEG_01033"/>
<dbReference type="HOGENOM" id="CLU_007227_0_0_1"/>
<dbReference type="Proteomes" id="UP000007963">
    <property type="component" value="Unassembled WGS sequence"/>
</dbReference>
<feature type="transmembrane region" description="Helical" evidence="2">
    <location>
        <begin position="152"/>
        <end position="171"/>
    </location>
</feature>
<dbReference type="OMA" id="WVHLQRG"/>
<feature type="transmembrane region" description="Helical" evidence="2">
    <location>
        <begin position="759"/>
        <end position="782"/>
    </location>
</feature>
<keyword evidence="2" id="KW-0812">Transmembrane</keyword>
<evidence type="ECO:0000313" key="4">
    <source>
        <dbReference type="Proteomes" id="UP000007963"/>
    </source>
</evidence>
<sequence length="1240" mass="138918">MLRELDKALLGFWLYVAGQLFPGQHAHVRRPQGWRPFALRPFYLSFIAGLMILMLITIETLRRYTEQNGGLVFLQDTQSVSCSISFAYNYVPIIVALVLVTLWSFIDFDVLRLEPYFQLARPDGVPASVLFINYNFGQTFITPLTSAKRGHWVVLSVSLLTVLIRMFLPALQSTLFELREVEVLTNETMKTWPDLVDLSTQASWIAAEERDDFDSVESVFSSTGDLRRSRSNRYAIAPVEIPMDDRRESTVWTVNQTIYWSDLACHNLLTDADVPLTLNTTDPDFPLVSWNVTGVQLDNATHDCLLDFAYESILFPDTDFLQVRYWEPVRSAELSTPDEGRRAFAARGCEPYDIYGVLISVNATAHNAPEITAMGPVSTSKATLFACKVDYHKALAEVSMHANSSITSINVTSSTTTSLTAEQFNIQEFQGLLAHRAPYTSDLLFIQYNSTSGDRMITELPVVSQDLGDLEPVLVLDTSTVMASDEFLSKVTRGVRQSFVLTMGRLFNPDAPPAVVPAWRLTRQVAIAVVAFAALWSEVILLLAICLVVIMFYFYQTRPNILQSDPGSIGAMCSMVTDLFGPSNILAEANSELDKFSTRRLRMLLRNYRLYWSEGPLGRRVEIVNTDNSPPNLTDRLRNRVDPRPHFLVIPIFIIEFLLLAAVIVTMALIIASMAHKGSFQHLTQSDSSFFQVVLSFMPSIVASAVGSLCNSIHRNVSILEPWVHLQRGMASARTSLSMNYAAQTPWAVFFKTIRDRHVLLGLVSFACMVNTVLTVVAGGLFTQELKTSYIPTQSVLTNYSNSIFKQTDFAADFTEYDLIQTSITSGVSLLPWTISNQSFVPLKINDPDPDVMYGARTLGIGVDLNCEQLDIRSSLVVDPANKSTFWHYSPFYNASRVCRVNMSSLKHEGGISLSIHFLSPDAHEDMDDCQTSTVMVVGRWNYTANTPITDANTVALQCEPIVRLDDFSVFFDQRGQIQSYDPIPHSSILSGPMYENATISLGQFNKVFAAIPQSFMSETSPNGSYVSSYDWAGFLVARLYKQREASISSLDPIALMDMSQVVYQWVYSTYFSLWRSIYLEPLATPHTAPNATVVNQTWTMVPSVPSLAIALVIIALDTLVVLLVFGTRRGRFEGPRIPRSIGAVMPWIAHSRMLDDFRGTYSWTSIQRRIHLNRLNKRYGFRMFSGSDGRWRYAVEEEPLVEESKPAPTPAPSVDPTKPPDVVELQVIAESPPPRCPNE</sequence>
<dbReference type="PANTHER" id="PTHR37544:SF3">
    <property type="entry name" value="SPRAY"/>
    <property type="match status" value="1"/>
</dbReference>
<dbReference type="Pfam" id="PF11915">
    <property type="entry name" value="DUF3433"/>
    <property type="match status" value="2"/>
</dbReference>
<organism evidence="3 4">
    <name type="scientific">Aspergillus terreus (strain NIH 2624 / FGSC A1156)</name>
    <dbReference type="NCBI Taxonomy" id="341663"/>
    <lineage>
        <taxon>Eukaryota</taxon>
        <taxon>Fungi</taxon>
        <taxon>Dikarya</taxon>
        <taxon>Ascomycota</taxon>
        <taxon>Pezizomycotina</taxon>
        <taxon>Eurotiomycetes</taxon>
        <taxon>Eurotiomycetidae</taxon>
        <taxon>Eurotiales</taxon>
        <taxon>Aspergillaceae</taxon>
        <taxon>Aspergillus</taxon>
        <taxon>Aspergillus subgen. Circumdati</taxon>
    </lineage>
</organism>
<feature type="transmembrane region" description="Helical" evidence="2">
    <location>
        <begin position="42"/>
        <end position="61"/>
    </location>
</feature>
<feature type="transmembrane region" description="Helical" evidence="2">
    <location>
        <begin position="82"/>
        <end position="106"/>
    </location>
</feature>
<dbReference type="GeneID" id="4315522"/>
<feature type="transmembrane region" description="Helical" evidence="2">
    <location>
        <begin position="647"/>
        <end position="670"/>
    </location>
</feature>
<reference evidence="4" key="1">
    <citation type="submission" date="2005-09" db="EMBL/GenBank/DDBJ databases">
        <title>Annotation of the Aspergillus terreus NIH2624 genome.</title>
        <authorList>
            <person name="Birren B.W."/>
            <person name="Lander E.S."/>
            <person name="Galagan J.E."/>
            <person name="Nusbaum C."/>
            <person name="Devon K."/>
            <person name="Henn M."/>
            <person name="Ma L.-J."/>
            <person name="Jaffe D.B."/>
            <person name="Butler J."/>
            <person name="Alvarez P."/>
            <person name="Gnerre S."/>
            <person name="Grabherr M."/>
            <person name="Kleber M."/>
            <person name="Mauceli E.W."/>
            <person name="Brockman W."/>
            <person name="Rounsley S."/>
            <person name="Young S.K."/>
            <person name="LaButti K."/>
            <person name="Pushparaj V."/>
            <person name="DeCaprio D."/>
            <person name="Crawford M."/>
            <person name="Koehrsen M."/>
            <person name="Engels R."/>
            <person name="Montgomery P."/>
            <person name="Pearson M."/>
            <person name="Howarth C."/>
            <person name="Larson L."/>
            <person name="Luoma S."/>
            <person name="White J."/>
            <person name="Alvarado L."/>
            <person name="Kodira C.D."/>
            <person name="Zeng Q."/>
            <person name="Oleary S."/>
            <person name="Yandava C."/>
            <person name="Denning D.W."/>
            <person name="Nierman W.C."/>
            <person name="Milne T."/>
            <person name="Madden K."/>
        </authorList>
    </citation>
    <scope>NUCLEOTIDE SEQUENCE [LARGE SCALE GENOMIC DNA]</scope>
    <source>
        <strain evidence="4">NIH 2624 / FGSC A1156</strain>
    </source>
</reference>
<accession>Q0CZ51</accession>